<evidence type="ECO:0000313" key="1">
    <source>
        <dbReference type="EMBL" id="KNB11602.1"/>
    </source>
</evidence>
<dbReference type="RefSeq" id="XP_018249647.1">
    <property type="nucleotide sequence ID" value="XM_018400820.1"/>
</dbReference>
<protein>
    <submittedName>
        <fullName evidence="1">Uncharacterized protein</fullName>
    </submittedName>
</protein>
<dbReference type="KEGG" id="fox:FOXG_20537"/>
<evidence type="ECO:0000313" key="2">
    <source>
        <dbReference type="Proteomes" id="UP000009097"/>
    </source>
</evidence>
<proteinExistence type="predicted"/>
<dbReference type="EMBL" id="DS231710">
    <property type="protein sequence ID" value="KNB11602.1"/>
    <property type="molecule type" value="Genomic_DNA"/>
</dbReference>
<dbReference type="VEuPathDB" id="FungiDB:FOXG_20537"/>
<dbReference type="GeneID" id="28961243"/>
<name>A0A0J9WQY7_FUSO4</name>
<accession>A0A0J9WQY7</accession>
<dbReference type="AlphaFoldDB" id="A0A0J9WQY7"/>
<sequence length="30" mass="3438">MASYQRIGTCKLRQLWSAMVRHSSVNTIAE</sequence>
<dbReference type="Proteomes" id="UP000009097">
    <property type="component" value="Unassembled WGS sequence"/>
</dbReference>
<organism evidence="1 2">
    <name type="scientific">Fusarium oxysporum f. sp. lycopersici (strain 4287 / CBS 123668 / FGSC 9935 / NRRL 34936)</name>
    <name type="common">Fusarium vascular wilt of tomato</name>
    <dbReference type="NCBI Taxonomy" id="426428"/>
    <lineage>
        <taxon>Eukaryota</taxon>
        <taxon>Fungi</taxon>
        <taxon>Dikarya</taxon>
        <taxon>Ascomycota</taxon>
        <taxon>Pezizomycotina</taxon>
        <taxon>Sordariomycetes</taxon>
        <taxon>Hypocreomycetidae</taxon>
        <taxon>Hypocreales</taxon>
        <taxon>Nectriaceae</taxon>
        <taxon>Fusarium</taxon>
        <taxon>Fusarium oxysporum species complex</taxon>
    </lineage>
</organism>
<gene>
    <name evidence="1" type="ORF">FOXG_20537</name>
</gene>
<reference evidence="1" key="2">
    <citation type="journal article" date="2010" name="Nature">
        <title>Comparative genomics reveals mobile pathogenicity chromosomes in Fusarium.</title>
        <authorList>
            <person name="Ma L.J."/>
            <person name="van der Does H.C."/>
            <person name="Borkovich K.A."/>
            <person name="Coleman J.J."/>
            <person name="Daboussi M.J."/>
            <person name="Di Pietro A."/>
            <person name="Dufresne M."/>
            <person name="Freitag M."/>
            <person name="Grabherr M."/>
            <person name="Henrissat B."/>
            <person name="Houterman P.M."/>
            <person name="Kang S."/>
            <person name="Shim W.B."/>
            <person name="Woloshuk C."/>
            <person name="Xie X."/>
            <person name="Xu J.R."/>
            <person name="Antoniw J."/>
            <person name="Baker S.E."/>
            <person name="Bluhm B.H."/>
            <person name="Breakspear A."/>
            <person name="Brown D.W."/>
            <person name="Butchko R.A."/>
            <person name="Chapman S."/>
            <person name="Coulson R."/>
            <person name="Coutinho P.M."/>
            <person name="Danchin E.G."/>
            <person name="Diener A."/>
            <person name="Gale L.R."/>
            <person name="Gardiner D.M."/>
            <person name="Goff S."/>
            <person name="Hammond-Kosack K.E."/>
            <person name="Hilburn K."/>
            <person name="Hua-Van A."/>
            <person name="Jonkers W."/>
            <person name="Kazan K."/>
            <person name="Kodira C.D."/>
            <person name="Koehrsen M."/>
            <person name="Kumar L."/>
            <person name="Lee Y.H."/>
            <person name="Li L."/>
            <person name="Manners J.M."/>
            <person name="Miranda-Saavedra D."/>
            <person name="Mukherjee M."/>
            <person name="Park G."/>
            <person name="Park J."/>
            <person name="Park S.Y."/>
            <person name="Proctor R.H."/>
            <person name="Regev A."/>
            <person name="Ruiz-Roldan M.C."/>
            <person name="Sain D."/>
            <person name="Sakthikumar S."/>
            <person name="Sykes S."/>
            <person name="Schwartz D.C."/>
            <person name="Turgeon B.G."/>
            <person name="Wapinski I."/>
            <person name="Yoder O."/>
            <person name="Young S."/>
            <person name="Zeng Q."/>
            <person name="Zhou S."/>
            <person name="Galagan J."/>
            <person name="Cuomo C.A."/>
            <person name="Kistler H.C."/>
            <person name="Rep M."/>
        </authorList>
    </citation>
    <scope>NUCLEOTIDE SEQUENCE [LARGE SCALE GENOMIC DNA]</scope>
    <source>
        <strain evidence="1">4287</strain>
    </source>
</reference>
<reference evidence="1" key="1">
    <citation type="submission" date="2007-04" db="EMBL/GenBank/DDBJ databases">
        <authorList>
            <consortium name="The Broad Institute Genome Sequencing Platform"/>
            <person name="Birren B."/>
            <person name="Lander E."/>
            <person name="Galagan J."/>
            <person name="Nusbaum C."/>
            <person name="Devon K."/>
            <person name="Ma L.-J."/>
            <person name="Jaffe D."/>
            <person name="Butler J."/>
            <person name="Alvarez P."/>
            <person name="Gnerre S."/>
            <person name="Grabherr M."/>
            <person name="Kleber M."/>
            <person name="Mauceli E."/>
            <person name="Brockman W."/>
            <person name="MacCallum I.A."/>
            <person name="Young S."/>
            <person name="LaButti K."/>
            <person name="DeCaprio D."/>
            <person name="Crawford M."/>
            <person name="Koehrsen M."/>
            <person name="Engels R."/>
            <person name="Montgomery P."/>
            <person name="Pearson M."/>
            <person name="Howarth C."/>
            <person name="Larson L."/>
            <person name="White J."/>
            <person name="O'Leary S."/>
            <person name="Kodira C."/>
            <person name="Zeng Q."/>
            <person name="Yandava C."/>
            <person name="Alvarado L."/>
            <person name="Kistler C."/>
            <person name="Shim W.-B."/>
            <person name="Kang S."/>
            <person name="Woloshuk C."/>
        </authorList>
    </citation>
    <scope>NUCLEOTIDE SEQUENCE</scope>
    <source>
        <strain evidence="1">4287</strain>
    </source>
</reference>